<dbReference type="OrthoDB" id="6086925at2759"/>
<protein>
    <submittedName>
        <fullName evidence="1">Uncharacterized protein</fullName>
    </submittedName>
</protein>
<keyword evidence="2" id="KW-1185">Reference proteome</keyword>
<gene>
    <name evidence="1" type="ORF">PACLA_8A085392</name>
</gene>
<dbReference type="PANTHER" id="PTHR24024">
    <property type="entry name" value="PULMONARY SURFACTANT-ASSOCIATED PROTEIN A"/>
    <property type="match status" value="1"/>
</dbReference>
<evidence type="ECO:0000313" key="2">
    <source>
        <dbReference type="Proteomes" id="UP001152795"/>
    </source>
</evidence>
<accession>A0A7D9KWI5</accession>
<dbReference type="GO" id="GO:0005615">
    <property type="term" value="C:extracellular space"/>
    <property type="evidence" value="ECO:0007669"/>
    <property type="project" value="TreeGrafter"/>
</dbReference>
<organism evidence="1 2">
    <name type="scientific">Paramuricea clavata</name>
    <name type="common">Red gorgonian</name>
    <name type="synonym">Violescent sea-whip</name>
    <dbReference type="NCBI Taxonomy" id="317549"/>
    <lineage>
        <taxon>Eukaryota</taxon>
        <taxon>Metazoa</taxon>
        <taxon>Cnidaria</taxon>
        <taxon>Anthozoa</taxon>
        <taxon>Octocorallia</taxon>
        <taxon>Malacalcyonacea</taxon>
        <taxon>Plexauridae</taxon>
        <taxon>Paramuricea</taxon>
    </lineage>
</organism>
<comment type="caution">
    <text evidence="1">The sequence shown here is derived from an EMBL/GenBank/DDBJ whole genome shotgun (WGS) entry which is preliminary data.</text>
</comment>
<dbReference type="EMBL" id="CACRXK020011541">
    <property type="protein sequence ID" value="CAB4021639.1"/>
    <property type="molecule type" value="Genomic_DNA"/>
</dbReference>
<dbReference type="AlphaFoldDB" id="A0A7D9KWI5"/>
<reference evidence="1" key="1">
    <citation type="submission" date="2020-04" db="EMBL/GenBank/DDBJ databases">
        <authorList>
            <person name="Alioto T."/>
            <person name="Alioto T."/>
            <person name="Gomez Garrido J."/>
        </authorList>
    </citation>
    <scope>NUCLEOTIDE SEQUENCE</scope>
    <source>
        <strain evidence="1">A484AB</strain>
    </source>
</reference>
<sequence>ESPINNIINTSGIDEIPAKIIRIASPVIHLPFWMEPMNGLSTWTARQKLSDLSAVGASLHNRRIINPPFYTIAIPQYITMCIKGNTKALTWSDLCPVGEKTCPNTAATMVYEGYVGGTHWIQRGGASNYVCLRRDPIYTQYQSGYQSRISRICGTEYQTYSTGIYPSSLHDHDVPCAVCHVAKRSSQMMIPGRNICPARWTREYRGYLMSEKHDHHRTMYTCVDEYPNHTRGTHAVNGALFYFVEEECGSLPCKPYIGESQTADLARKRRALSSKGTSGLCQGLPGLPGRDGRDGRDATLIGPPGKRGEPGPTGTQGVKGNSGGVVYTRWGRSDCPQSGNTTMLYSGVVGGSHYTHTGGASNYLCLPLNPIFDKITPGTQGYSYMYGTEYESSSHTNMFPQNVFDHDAPCAVCYTESRGSHLMIPARNVCPSGWTLEYKGYLMSAFHGHKGRTQFICVDGNAEATTGSHSDQNGALLYFVESQCGSLPCPPYGNGKELTCVVCTK</sequence>
<name>A0A7D9KWI5_PARCT</name>
<dbReference type="PANTHER" id="PTHR24024:SF18">
    <property type="entry name" value="SHORT-CHAIN COLLAGEN C4-LIKE"/>
    <property type="match status" value="1"/>
</dbReference>
<dbReference type="InterPro" id="IPR051077">
    <property type="entry name" value="Ca-dependent_lectin"/>
</dbReference>
<feature type="non-terminal residue" evidence="1">
    <location>
        <position position="1"/>
    </location>
</feature>
<proteinExistence type="predicted"/>
<dbReference type="Proteomes" id="UP001152795">
    <property type="component" value="Unassembled WGS sequence"/>
</dbReference>
<evidence type="ECO:0000313" key="1">
    <source>
        <dbReference type="EMBL" id="CAB4021639.1"/>
    </source>
</evidence>